<dbReference type="Pfam" id="PF02443">
    <property type="entry name" value="Circo_capsid"/>
    <property type="match status" value="1"/>
</dbReference>
<keyword evidence="13" id="KW-0238">DNA-binding</keyword>
<evidence type="ECO:0000256" key="2">
    <source>
        <dbReference type="ARBA" id="ARBA00004328"/>
    </source>
</evidence>
<accession>A0AA48XTC2</accession>
<keyword evidence="17" id="KW-1185">Reference proteome</keyword>
<dbReference type="InterPro" id="IPR038652">
    <property type="entry name" value="Circovirus_capsid_sf"/>
</dbReference>
<dbReference type="GO" id="GO:0039615">
    <property type="term" value="C:T=1 icosahedral viral capsid"/>
    <property type="evidence" value="ECO:0007669"/>
    <property type="project" value="UniProtKB-KW"/>
</dbReference>
<proteinExistence type="inferred from homology"/>
<dbReference type="EMBL" id="MZ382570">
    <property type="protein sequence ID" value="UBR88847.1"/>
    <property type="molecule type" value="Genomic_DNA"/>
</dbReference>
<evidence type="ECO:0000313" key="17">
    <source>
        <dbReference type="Proteomes" id="UP001157402"/>
    </source>
</evidence>
<keyword evidence="10" id="KW-1161">Viral attachment to host cell</keyword>
<keyword evidence="9" id="KW-1162">Viral penetration into host cytoplasm</keyword>
<evidence type="ECO:0000256" key="1">
    <source>
        <dbReference type="ARBA" id="ARBA00004147"/>
    </source>
</evidence>
<name>A0AA48XTC2_9CIRC</name>
<evidence type="ECO:0000256" key="13">
    <source>
        <dbReference type="ARBA" id="ARBA00023125"/>
    </source>
</evidence>
<evidence type="ECO:0000256" key="12">
    <source>
        <dbReference type="ARBA" id="ARBA00022890"/>
    </source>
</evidence>
<comment type="subcellular location">
    <subcellularLocation>
        <location evidence="1">Host nucleus</location>
    </subcellularLocation>
    <subcellularLocation>
        <location evidence="2">Virion</location>
    </subcellularLocation>
</comment>
<reference evidence="16 17" key="1">
    <citation type="journal article" date="2021" name="Viruses">
        <title>Detection and Complete Genome Analysis of Circoviruses and Cycloviruses in the Small Indian Mongoose (Urva auropunctata): Identification of Novel Species.</title>
        <authorList>
            <person name="Gainor K."/>
            <person name="Becker A.A.M.J."/>
            <person name="Malik Y.S."/>
            <person name="Ghosh S."/>
        </authorList>
    </citation>
    <scope>NUCLEOTIDE SEQUENCE [LARGE SCALE GENOMIC DNA]</scope>
    <source>
        <strain evidence="16 17">Mon-1</strain>
    </source>
</reference>
<evidence type="ECO:0000256" key="3">
    <source>
        <dbReference type="ARBA" id="ARBA00010301"/>
    </source>
</evidence>
<sequence length="213" mass="26185">MSRRYRLRRLRPRRSYVRRRHYRRRRYWRRPYIRRPRAGAYFIQRMQRVDVVTTNRTGTYSVYSVSWKLNDYLTTVFFDYYQLLKVKWELKPATATNNWQFWGEGGSILDFDDTNVQDSETAPYPNNSSRKNFQARFGTKRYFTPKPWVSYSSVTENQSKVFPANNRQVWFNANNLTTIYLGLKWWVHNPYKASFQYNFTQIKTVWVRWRQSI</sequence>
<keyword evidence="12" id="KW-1164">Virus endocytosis by host</keyword>
<evidence type="ECO:0000256" key="8">
    <source>
        <dbReference type="ARBA" id="ARBA00022581"/>
    </source>
</evidence>
<keyword evidence="5" id="KW-1163">Viral penetration into host nucleus</keyword>
<dbReference type="GO" id="GO:0042025">
    <property type="term" value="C:host cell nucleus"/>
    <property type="evidence" value="ECO:0007669"/>
    <property type="project" value="UniProtKB-SubCell"/>
</dbReference>
<dbReference type="GO" id="GO:0043657">
    <property type="term" value="C:host cell"/>
    <property type="evidence" value="ECO:0007669"/>
    <property type="project" value="GOC"/>
</dbReference>
<dbReference type="GO" id="GO:0019069">
    <property type="term" value="P:viral capsid assembly"/>
    <property type="evidence" value="ECO:0007669"/>
    <property type="project" value="InterPro"/>
</dbReference>
<evidence type="ECO:0000256" key="14">
    <source>
        <dbReference type="ARBA" id="ARBA00023296"/>
    </source>
</evidence>
<keyword evidence="11" id="KW-0946">Virion</keyword>
<evidence type="ECO:0000256" key="6">
    <source>
        <dbReference type="ARBA" id="ARBA00022561"/>
    </source>
</evidence>
<dbReference type="GO" id="GO:0075509">
    <property type="term" value="P:endocytosis involved in viral entry into host cell"/>
    <property type="evidence" value="ECO:0007669"/>
    <property type="project" value="UniProtKB-KW"/>
</dbReference>
<keyword evidence="6" id="KW-0167">Capsid protein</keyword>
<comment type="similarity">
    <text evidence="3">Belongs to the circoviridae capsid protein family.</text>
</comment>
<evidence type="ECO:0000313" key="16">
    <source>
        <dbReference type="EMBL" id="UBR88847.1"/>
    </source>
</evidence>
<protein>
    <submittedName>
        <fullName evidence="16">Capsid protein</fullName>
    </submittedName>
</protein>
<evidence type="ECO:0000256" key="11">
    <source>
        <dbReference type="ARBA" id="ARBA00022844"/>
    </source>
</evidence>
<dbReference type="InterPro" id="IPR003383">
    <property type="entry name" value="Circovirus_capsid"/>
</dbReference>
<keyword evidence="8" id="KW-0945">Host-virus interaction</keyword>
<keyword evidence="7" id="KW-1048">Host nucleus</keyword>
<dbReference type="Proteomes" id="UP001157402">
    <property type="component" value="Segment"/>
</dbReference>
<keyword evidence="4" id="KW-1140">T=1 icosahedral capsid protein</keyword>
<evidence type="ECO:0000256" key="15">
    <source>
        <dbReference type="ARBA" id="ARBA00046863"/>
    </source>
</evidence>
<dbReference type="GO" id="GO:0003677">
    <property type="term" value="F:DNA binding"/>
    <property type="evidence" value="ECO:0007669"/>
    <property type="project" value="UniProtKB-KW"/>
</dbReference>
<keyword evidence="14" id="KW-1160">Virus entry into host cell</keyword>
<gene>
    <name evidence="16" type="primary">cap</name>
</gene>
<dbReference type="Gene3D" id="2.60.120.950">
    <property type="entry name" value="Circovirus capsid protein"/>
    <property type="match status" value="1"/>
</dbReference>
<comment type="subunit">
    <text evidence="15">Homomultimer. Assembles in the nucleus, presumably in an immature form, then migrates to the cytoplasm once assembled as mature virion. Interacts with Rep; this interaction relocates Rep into the nucleus.</text>
</comment>
<evidence type="ECO:0000256" key="7">
    <source>
        <dbReference type="ARBA" id="ARBA00022562"/>
    </source>
</evidence>
<evidence type="ECO:0000256" key="9">
    <source>
        <dbReference type="ARBA" id="ARBA00022595"/>
    </source>
</evidence>
<evidence type="ECO:0000256" key="10">
    <source>
        <dbReference type="ARBA" id="ARBA00022804"/>
    </source>
</evidence>
<evidence type="ECO:0000256" key="5">
    <source>
        <dbReference type="ARBA" id="ARBA00022524"/>
    </source>
</evidence>
<evidence type="ECO:0000256" key="4">
    <source>
        <dbReference type="ARBA" id="ARBA00022431"/>
    </source>
</evidence>
<dbReference type="GO" id="GO:0075732">
    <property type="term" value="P:viral penetration into host nucleus"/>
    <property type="evidence" value="ECO:0007669"/>
    <property type="project" value="UniProtKB-KW"/>
</dbReference>
<organism evidence="16 17">
    <name type="scientific">Mongoose-associated circovirus Mon-1</name>
    <dbReference type="NCBI Taxonomy" id="3070927"/>
    <lineage>
        <taxon>Viruses</taxon>
        <taxon>Monodnaviria</taxon>
        <taxon>Shotokuvirae</taxon>
        <taxon>Cressdnaviricota</taxon>
        <taxon>Arfiviricetes</taxon>
        <taxon>Cirlivirales</taxon>
        <taxon>Circoviridae</taxon>
        <taxon>Circovirus</taxon>
        <taxon>Circovirus magu</taxon>
    </lineage>
</organism>
<dbReference type="GO" id="GO:0019062">
    <property type="term" value="P:virion attachment to host cell"/>
    <property type="evidence" value="ECO:0007669"/>
    <property type="project" value="UniProtKB-KW"/>
</dbReference>